<dbReference type="Pfam" id="PF02798">
    <property type="entry name" value="GST_N"/>
    <property type="match status" value="1"/>
</dbReference>
<evidence type="ECO:0000313" key="3">
    <source>
        <dbReference type="EMBL" id="CAJ0868294.1"/>
    </source>
</evidence>
<gene>
    <name evidence="3" type="primary">GST/gst</name>
    <name evidence="3" type="ORF">AMST5_02032</name>
</gene>
<evidence type="ECO:0000259" key="2">
    <source>
        <dbReference type="PROSITE" id="PS50405"/>
    </source>
</evidence>
<dbReference type="PANTHER" id="PTHR44051:SF21">
    <property type="entry name" value="GLUTATHIONE S-TRANSFERASE FAMILY PROTEIN"/>
    <property type="match status" value="1"/>
</dbReference>
<proteinExistence type="predicted"/>
<sequence>MSESNPIFYHSPQTRSSSVLVLLEELDAPYKLRDLNFKAGAQRQPDYLAVNPLGKVPAIVHNGALVTELGAVFIHLADAFPQKQLAPAIGDPLRGPYLRWLVFYGSAFEPAVMDRYMKKEPPRSTSAYGDFEGVMSLINDQLATGPYLLGERFTAADILWASALRWTTGFGLVPASPQITAYIDRVTARPAFVRVAETDAQLLKVHEAAAAAVEG</sequence>
<dbReference type="Pfam" id="PF13410">
    <property type="entry name" value="GST_C_2"/>
    <property type="match status" value="1"/>
</dbReference>
<feature type="domain" description="GST N-terminal" evidence="1">
    <location>
        <begin position="3"/>
        <end position="84"/>
    </location>
</feature>
<evidence type="ECO:0000259" key="1">
    <source>
        <dbReference type="PROSITE" id="PS50404"/>
    </source>
</evidence>
<dbReference type="SFLD" id="SFLDG01150">
    <property type="entry name" value="Main.1:_Beta-like"/>
    <property type="match status" value="1"/>
</dbReference>
<dbReference type="InterPro" id="IPR040079">
    <property type="entry name" value="Glutathione_S-Trfase"/>
</dbReference>
<reference evidence="3" key="1">
    <citation type="submission" date="2023-07" db="EMBL/GenBank/DDBJ databases">
        <authorList>
            <person name="Pelsma A.J. K."/>
        </authorList>
    </citation>
    <scope>NUCLEOTIDE SEQUENCE</scope>
</reference>
<protein>
    <submittedName>
        <fullName evidence="3">Glutathione S-transferase</fullName>
        <ecNumber evidence="3">2.5.1.18</ecNumber>
    </submittedName>
</protein>
<dbReference type="InterPro" id="IPR036249">
    <property type="entry name" value="Thioredoxin-like_sf"/>
</dbReference>
<dbReference type="InterPro" id="IPR010987">
    <property type="entry name" value="Glutathione-S-Trfase_C-like"/>
</dbReference>
<dbReference type="EMBL" id="OY288114">
    <property type="protein sequence ID" value="CAJ0868294.1"/>
    <property type="molecule type" value="Genomic_DNA"/>
</dbReference>
<dbReference type="Gene3D" id="3.40.30.10">
    <property type="entry name" value="Glutaredoxin"/>
    <property type="match status" value="1"/>
</dbReference>
<dbReference type="CDD" id="cd03046">
    <property type="entry name" value="GST_N_GTT1_like"/>
    <property type="match status" value="1"/>
</dbReference>
<dbReference type="GO" id="GO:0004364">
    <property type="term" value="F:glutathione transferase activity"/>
    <property type="evidence" value="ECO:0007669"/>
    <property type="project" value="UniProtKB-EC"/>
</dbReference>
<feature type="domain" description="GST C-terminal" evidence="2">
    <location>
        <begin position="75"/>
        <end position="212"/>
    </location>
</feature>
<dbReference type="InterPro" id="IPR004045">
    <property type="entry name" value="Glutathione_S-Trfase_N"/>
</dbReference>
<dbReference type="SUPFAM" id="SSF47616">
    <property type="entry name" value="GST C-terminal domain-like"/>
    <property type="match status" value="1"/>
</dbReference>
<dbReference type="InterPro" id="IPR036282">
    <property type="entry name" value="Glutathione-S-Trfase_C_sf"/>
</dbReference>
<dbReference type="AlphaFoldDB" id="A0AA48LZB3"/>
<dbReference type="PROSITE" id="PS50404">
    <property type="entry name" value="GST_NTER"/>
    <property type="match status" value="1"/>
</dbReference>
<name>A0AA48LZB3_9ZZZZ</name>
<dbReference type="CDD" id="cd03207">
    <property type="entry name" value="GST_C_8"/>
    <property type="match status" value="1"/>
</dbReference>
<dbReference type="EC" id="2.5.1.18" evidence="3"/>
<dbReference type="Gene3D" id="1.20.1050.10">
    <property type="match status" value="1"/>
</dbReference>
<organism evidence="3">
    <name type="scientific">freshwater sediment metagenome</name>
    <dbReference type="NCBI Taxonomy" id="556182"/>
    <lineage>
        <taxon>unclassified sequences</taxon>
        <taxon>metagenomes</taxon>
        <taxon>ecological metagenomes</taxon>
    </lineage>
</organism>
<dbReference type="PROSITE" id="PS50405">
    <property type="entry name" value="GST_CTER"/>
    <property type="match status" value="1"/>
</dbReference>
<accession>A0AA48LZB3</accession>
<dbReference type="PANTHER" id="PTHR44051">
    <property type="entry name" value="GLUTATHIONE S-TRANSFERASE-RELATED"/>
    <property type="match status" value="1"/>
</dbReference>
<dbReference type="SUPFAM" id="SSF52833">
    <property type="entry name" value="Thioredoxin-like"/>
    <property type="match status" value="1"/>
</dbReference>
<keyword evidence="3" id="KW-0808">Transferase</keyword>
<dbReference type="SFLD" id="SFLDS00019">
    <property type="entry name" value="Glutathione_Transferase_(cytos"/>
    <property type="match status" value="1"/>
</dbReference>
<dbReference type="SFLD" id="SFLDG00358">
    <property type="entry name" value="Main_(cytGST)"/>
    <property type="match status" value="1"/>
</dbReference>